<comment type="caution">
    <text evidence="4">The sequence shown here is derived from an EMBL/GenBank/DDBJ whole genome shotgun (WGS) entry which is preliminary data.</text>
</comment>
<protein>
    <submittedName>
        <fullName evidence="4">Fungal specific transcription factor factor</fullName>
    </submittedName>
</protein>
<dbReference type="Proteomes" id="UP000562682">
    <property type="component" value="Unassembled WGS sequence"/>
</dbReference>
<name>A0A8H5XIQ9_9HYPO</name>
<evidence type="ECO:0000256" key="1">
    <source>
        <dbReference type="ARBA" id="ARBA00023242"/>
    </source>
</evidence>
<feature type="domain" description="Xylanolytic transcriptional activator regulatory" evidence="3">
    <location>
        <begin position="276"/>
        <end position="338"/>
    </location>
</feature>
<dbReference type="InterPro" id="IPR050987">
    <property type="entry name" value="AtrR-like"/>
</dbReference>
<feature type="region of interest" description="Disordered" evidence="2">
    <location>
        <begin position="81"/>
        <end position="138"/>
    </location>
</feature>
<keyword evidence="5" id="KW-1185">Reference proteome</keyword>
<feature type="compositionally biased region" description="Acidic residues" evidence="2">
    <location>
        <begin position="125"/>
        <end position="134"/>
    </location>
</feature>
<dbReference type="EMBL" id="JAAOAK010000020">
    <property type="protein sequence ID" value="KAF5694508.1"/>
    <property type="molecule type" value="Genomic_DNA"/>
</dbReference>
<dbReference type="AlphaFoldDB" id="A0A8H5XIQ9"/>
<dbReference type="InterPro" id="IPR007219">
    <property type="entry name" value="XnlR_reg_dom"/>
</dbReference>
<dbReference type="SMART" id="SM00906">
    <property type="entry name" value="Fungal_trans"/>
    <property type="match status" value="1"/>
</dbReference>
<feature type="region of interest" description="Disordered" evidence="2">
    <location>
        <begin position="41"/>
        <end position="61"/>
    </location>
</feature>
<dbReference type="GO" id="GO:0006351">
    <property type="term" value="P:DNA-templated transcription"/>
    <property type="evidence" value="ECO:0007669"/>
    <property type="project" value="InterPro"/>
</dbReference>
<dbReference type="PANTHER" id="PTHR46910:SF25">
    <property type="entry name" value="ABC-TRANSPORTER-REGULATING TRANSCRIPTION FACTOR"/>
    <property type="match status" value="1"/>
</dbReference>
<reference evidence="4 5" key="1">
    <citation type="submission" date="2020-05" db="EMBL/GenBank/DDBJ databases">
        <title>Identification and distribution of gene clusters putatively required for synthesis of sphingolipid metabolism inhibitors in phylogenetically diverse species of the filamentous fungus Fusarium.</title>
        <authorList>
            <person name="Kim H.-S."/>
            <person name="Busman M."/>
            <person name="Brown D.W."/>
            <person name="Divon H."/>
            <person name="Uhlig S."/>
            <person name="Proctor R.H."/>
        </authorList>
    </citation>
    <scope>NUCLEOTIDE SEQUENCE [LARGE SCALE GENOMIC DNA]</scope>
    <source>
        <strain evidence="4 5">NRRL 25311</strain>
    </source>
</reference>
<dbReference type="GO" id="GO:0003677">
    <property type="term" value="F:DNA binding"/>
    <property type="evidence" value="ECO:0007669"/>
    <property type="project" value="InterPro"/>
</dbReference>
<dbReference type="GO" id="GO:0003700">
    <property type="term" value="F:DNA-binding transcription factor activity"/>
    <property type="evidence" value="ECO:0007669"/>
    <property type="project" value="InterPro"/>
</dbReference>
<keyword evidence="1" id="KW-0539">Nucleus</keyword>
<evidence type="ECO:0000313" key="5">
    <source>
        <dbReference type="Proteomes" id="UP000562682"/>
    </source>
</evidence>
<proteinExistence type="predicted"/>
<feature type="compositionally biased region" description="Basic and acidic residues" evidence="2">
    <location>
        <begin position="81"/>
        <end position="91"/>
    </location>
</feature>
<gene>
    <name evidence="4" type="ORF">FDENT_1120</name>
</gene>
<dbReference type="CDD" id="cd12148">
    <property type="entry name" value="fungal_TF_MHR"/>
    <property type="match status" value="1"/>
</dbReference>
<sequence length="581" mass="67075">MSSSSNIAPEMERRCFKVINRKLNGIECRYVLYAVRVKDAPEPDANETESSRLGGRIETAEGSSERILSYEECRNELEDFTNEGKNRRSEADDVDMVGTEDEPFNFNTVRELRPREGYHNTSDVQDQDPNDEQDHELPKLPRLARMYDIKYWRGAPPSCSGLPSRYTQFHQELIINDYFEAFNQATPLFSELNYEDFHTHCIKQGNKGDEWCAIHVMLALSMRNDPGNHSIGDDWKFIRSAYNYVNNQYDLTGETAIQIVLGIAPYYMTTPHLERAGFMHSMAVKMVYKLEFHKMFGESVKSVWIAYIIDRDLSLLTGEPYLMQEHDIDPSVTDLSDEDGGILYSQDNSLRFEIFKFRARLATIQGKIFDLVYSVRASQLSFDRRETVADRLDDMLEKWVESIPEPFRGDTIPGFSHEQMRFLRQLHVTYYHCMFCIRQATLRNIEWVDRLLSFGEARKPDNPDTPLLPSNWSGLVTAARRCLDIGNKVDSRDSAFRWSCTHATQAAMTILAANNITLSEHDLHDSTEKDQQRLHIAHGEVSDRIQEDPTGAIEQSFNTCGELIIKTRESVQRFNESKQIE</sequence>
<evidence type="ECO:0000259" key="3">
    <source>
        <dbReference type="SMART" id="SM00906"/>
    </source>
</evidence>
<dbReference type="PANTHER" id="PTHR46910">
    <property type="entry name" value="TRANSCRIPTION FACTOR PDR1"/>
    <property type="match status" value="1"/>
</dbReference>
<evidence type="ECO:0000313" key="4">
    <source>
        <dbReference type="EMBL" id="KAF5694508.1"/>
    </source>
</evidence>
<organism evidence="4 5">
    <name type="scientific">Fusarium denticulatum</name>
    <dbReference type="NCBI Taxonomy" id="48507"/>
    <lineage>
        <taxon>Eukaryota</taxon>
        <taxon>Fungi</taxon>
        <taxon>Dikarya</taxon>
        <taxon>Ascomycota</taxon>
        <taxon>Pezizomycotina</taxon>
        <taxon>Sordariomycetes</taxon>
        <taxon>Hypocreomycetidae</taxon>
        <taxon>Hypocreales</taxon>
        <taxon>Nectriaceae</taxon>
        <taxon>Fusarium</taxon>
        <taxon>Fusarium fujikuroi species complex</taxon>
    </lineage>
</organism>
<accession>A0A8H5XIQ9</accession>
<feature type="compositionally biased region" description="Acidic residues" evidence="2">
    <location>
        <begin position="92"/>
        <end position="103"/>
    </location>
</feature>
<evidence type="ECO:0000256" key="2">
    <source>
        <dbReference type="SAM" id="MobiDB-lite"/>
    </source>
</evidence>
<dbReference type="Pfam" id="PF04082">
    <property type="entry name" value="Fungal_trans"/>
    <property type="match status" value="1"/>
</dbReference>
<dbReference type="GO" id="GO:0008270">
    <property type="term" value="F:zinc ion binding"/>
    <property type="evidence" value="ECO:0007669"/>
    <property type="project" value="InterPro"/>
</dbReference>